<reference evidence="2 3" key="1">
    <citation type="journal article" date="2013" name="Genome Announc.">
        <title>Draft Genome Sequence of a Benzothiophene-Desulfurizing Bacterium, Gordona terrae Strain C-6.</title>
        <authorList>
            <person name="Wang W."/>
            <person name="Ma T."/>
            <person name="Ren Y."/>
            <person name="Li G."/>
        </authorList>
    </citation>
    <scope>NUCLEOTIDE SEQUENCE [LARGE SCALE GENOMIC DNA]</scope>
    <source>
        <strain evidence="2 3">C-6</strain>
    </source>
</reference>
<evidence type="ECO:0000313" key="2">
    <source>
        <dbReference type="EMBL" id="EON30831.1"/>
    </source>
</evidence>
<dbReference type="EMBL" id="AQPW01000038">
    <property type="protein sequence ID" value="EON30831.1"/>
    <property type="molecule type" value="Genomic_DNA"/>
</dbReference>
<keyword evidence="1" id="KW-1133">Transmembrane helix</keyword>
<accession>R7Y472</accession>
<name>R7Y472_9ACTN</name>
<sequence>MILLLAFLFLGLFVVALADGVAAPAWPFGVGMAVLLTTSVACFRHQSVLSRRSRFSGGDILSADPMTPLLRRADIERYERTYRPSADVSTMHRTEQISADRAA</sequence>
<proteinExistence type="predicted"/>
<keyword evidence="1" id="KW-0812">Transmembrane</keyword>
<protein>
    <recommendedName>
        <fullName evidence="4">Transmembrane protein</fullName>
    </recommendedName>
</protein>
<dbReference type="AlphaFoldDB" id="R7Y472"/>
<dbReference type="Proteomes" id="UP000013569">
    <property type="component" value="Unassembled WGS sequence"/>
</dbReference>
<gene>
    <name evidence="2" type="ORF">GTC6_20575</name>
</gene>
<comment type="caution">
    <text evidence="2">The sequence shown here is derived from an EMBL/GenBank/DDBJ whole genome shotgun (WGS) entry which is preliminary data.</text>
</comment>
<feature type="transmembrane region" description="Helical" evidence="1">
    <location>
        <begin position="28"/>
        <end position="45"/>
    </location>
</feature>
<organism evidence="2 3">
    <name type="scientific">Gordonia terrae C-6</name>
    <dbReference type="NCBI Taxonomy" id="1316928"/>
    <lineage>
        <taxon>Bacteria</taxon>
        <taxon>Bacillati</taxon>
        <taxon>Actinomycetota</taxon>
        <taxon>Actinomycetes</taxon>
        <taxon>Mycobacteriales</taxon>
        <taxon>Gordoniaceae</taxon>
        <taxon>Gordonia</taxon>
    </lineage>
</organism>
<keyword evidence="1" id="KW-0472">Membrane</keyword>
<evidence type="ECO:0000313" key="3">
    <source>
        <dbReference type="Proteomes" id="UP000013569"/>
    </source>
</evidence>
<dbReference type="PATRIC" id="fig|1316928.3.peg.4159"/>
<evidence type="ECO:0008006" key="4">
    <source>
        <dbReference type="Google" id="ProtNLM"/>
    </source>
</evidence>
<evidence type="ECO:0000256" key="1">
    <source>
        <dbReference type="SAM" id="Phobius"/>
    </source>
</evidence>